<dbReference type="InterPro" id="IPR018392">
    <property type="entry name" value="LysM"/>
</dbReference>
<feature type="signal peptide" evidence="3">
    <location>
        <begin position="1"/>
        <end position="24"/>
    </location>
</feature>
<dbReference type="CDD" id="cd00118">
    <property type="entry name" value="LysM"/>
    <property type="match status" value="1"/>
</dbReference>
<dbReference type="Gene3D" id="3.10.350.10">
    <property type="entry name" value="LysM domain"/>
    <property type="match status" value="1"/>
</dbReference>
<keyword evidence="1" id="KW-0175">Coiled coil</keyword>
<evidence type="ECO:0000256" key="2">
    <source>
        <dbReference type="SAM" id="MobiDB-lite"/>
    </source>
</evidence>
<accession>A0ABY0IHG9</accession>
<evidence type="ECO:0000259" key="4">
    <source>
        <dbReference type="PROSITE" id="PS51782"/>
    </source>
</evidence>
<dbReference type="Pfam" id="PF01476">
    <property type="entry name" value="LysM"/>
    <property type="match status" value="1"/>
</dbReference>
<protein>
    <submittedName>
        <fullName evidence="5">LysM peptidoglycan-binding domain-containing protein</fullName>
    </submittedName>
</protein>
<evidence type="ECO:0000256" key="1">
    <source>
        <dbReference type="SAM" id="Coils"/>
    </source>
</evidence>
<feature type="region of interest" description="Disordered" evidence="2">
    <location>
        <begin position="697"/>
        <end position="716"/>
    </location>
</feature>
<dbReference type="EMBL" id="QDKL01000001">
    <property type="protein sequence ID" value="RZF22382.1"/>
    <property type="molecule type" value="Genomic_DNA"/>
</dbReference>
<feature type="chain" id="PRO_5045148748" evidence="3">
    <location>
        <begin position="25"/>
        <end position="731"/>
    </location>
</feature>
<dbReference type="Proteomes" id="UP000443582">
    <property type="component" value="Unassembled WGS sequence"/>
</dbReference>
<keyword evidence="3" id="KW-0732">Signal</keyword>
<feature type="domain" description="LysM" evidence="4">
    <location>
        <begin position="174"/>
        <end position="222"/>
    </location>
</feature>
<gene>
    <name evidence="5" type="ORF">DAY19_01020</name>
</gene>
<dbReference type="PANTHER" id="PTHR34700">
    <property type="entry name" value="POTASSIUM BINDING PROTEIN KBP"/>
    <property type="match status" value="1"/>
</dbReference>
<dbReference type="SMART" id="SM00257">
    <property type="entry name" value="LysM"/>
    <property type="match status" value="1"/>
</dbReference>
<sequence>MKKRNLKFLFCIVAIILKVNLSYAQDDLQDLELLDDKDLLMLLEEEADQPQQTDVSDEVLEDELKSLKNNQKVNLPGEEVLTEENKKKINENNASGADSIDEIDILAEDVKSDVEVVEPSKANKINTSDKKVSLDKNLFNVGKEEKELLELAKFVEKKIPADEWNELATAAKVDKYVVQEGDWLWKISKNLFGSGFYYSKIWSMNPQITNPHEIEPGQILVFSTGSEESFPKVSFGSFDSQTPEDTKVAGVKVASSGAFSNYGEDIKSDWLVERRKLIDKGAFFQSLTESTYQDVLSMTEIELNTDYKKYAPPVTKVLIEEPTEEYDENGISSIERQEINVSQGFYLNTFLSTNHIQDLGYISDKKDEAVLIHNNGKAYVQFDKSVQVRPGDQFSIYQPQGKVSHEISDREGLRYSIVGQVKATRELEDNKWEVDTFQIVDVIERGARITVYTPKIAKIFQTYNSRRIEAAIIGAFKVQERGLALGDVIYLDRGRVDGVELGNIFEIYSFRDQGTGKKISSQPTYVKGEATIITVTDNFATAVISYSNDEMGLGNIALTKSEATAKMADQLRTSSREKALGEKENLALEELDVELNLDNLGEDLLKQVDEIRIEEDELEELERQEREKSIIKEQARDLKELEKLEQELIDAETKLNEQKIDEDTYLERQDLNLIEKGVKTKDPNALESMNEIEAKEGRKYMDEDLNSKENPYGLTPYDIEEIEELLNSDSN</sequence>
<dbReference type="InterPro" id="IPR036779">
    <property type="entry name" value="LysM_dom_sf"/>
</dbReference>
<comment type="caution">
    <text evidence="5">The sequence shown here is derived from an EMBL/GenBank/DDBJ whole genome shotgun (WGS) entry which is preliminary data.</text>
</comment>
<dbReference type="PANTHER" id="PTHR34700:SF4">
    <property type="entry name" value="PHAGE-LIKE ELEMENT PBSX PROTEIN XKDP"/>
    <property type="match status" value="1"/>
</dbReference>
<name>A0ABY0IHG9_9BACT</name>
<evidence type="ECO:0000256" key="3">
    <source>
        <dbReference type="SAM" id="SignalP"/>
    </source>
</evidence>
<dbReference type="PROSITE" id="PS51782">
    <property type="entry name" value="LYSM"/>
    <property type="match status" value="1"/>
</dbReference>
<reference evidence="6" key="1">
    <citation type="journal article" date="2019" name="Int. J. Syst. Evol. Microbiol.">
        <title>Halobacteriovorax valvorus sp. nov., a novel prokaryotic predator isolated from coastal seawater of China.</title>
        <authorList>
            <person name="Chen M.-X."/>
        </authorList>
    </citation>
    <scope>NUCLEOTIDE SEQUENCE [LARGE SCALE GENOMIC DNA]</scope>
    <source>
        <strain evidence="6">BL9</strain>
    </source>
</reference>
<dbReference type="SUPFAM" id="SSF54106">
    <property type="entry name" value="LysM domain"/>
    <property type="match status" value="1"/>
</dbReference>
<dbReference type="InterPro" id="IPR052196">
    <property type="entry name" value="Bact_Kbp"/>
</dbReference>
<evidence type="ECO:0000313" key="5">
    <source>
        <dbReference type="EMBL" id="RZF22382.1"/>
    </source>
</evidence>
<feature type="compositionally biased region" description="Basic and acidic residues" evidence="2">
    <location>
        <begin position="697"/>
        <end position="707"/>
    </location>
</feature>
<organism evidence="5 6">
    <name type="scientific">Halobacteriovorax vibrionivorans</name>
    <dbReference type="NCBI Taxonomy" id="2152716"/>
    <lineage>
        <taxon>Bacteria</taxon>
        <taxon>Pseudomonadati</taxon>
        <taxon>Bdellovibrionota</taxon>
        <taxon>Bacteriovoracia</taxon>
        <taxon>Bacteriovoracales</taxon>
        <taxon>Halobacteriovoraceae</taxon>
        <taxon>Halobacteriovorax</taxon>
    </lineage>
</organism>
<evidence type="ECO:0000313" key="6">
    <source>
        <dbReference type="Proteomes" id="UP000443582"/>
    </source>
</evidence>
<keyword evidence="6" id="KW-1185">Reference proteome</keyword>
<feature type="coiled-coil region" evidence="1">
    <location>
        <begin position="601"/>
        <end position="661"/>
    </location>
</feature>
<dbReference type="RefSeq" id="WP_114705327.1">
    <property type="nucleotide sequence ID" value="NZ_QDKL01000001.1"/>
</dbReference>
<proteinExistence type="predicted"/>